<reference evidence="6" key="1">
    <citation type="submission" date="2012-12" db="EMBL/GenBank/DDBJ databases">
        <authorList>
            <person name="Hellsten U."/>
            <person name="Grimwood J."/>
            <person name="Chapman J.A."/>
            <person name="Shapiro H."/>
            <person name="Aerts A."/>
            <person name="Otillar R.P."/>
            <person name="Terry A.Y."/>
            <person name="Boore J.L."/>
            <person name="Simakov O."/>
            <person name="Marletaz F."/>
            <person name="Cho S.-J."/>
            <person name="Edsinger-Gonzales E."/>
            <person name="Havlak P."/>
            <person name="Kuo D.-H."/>
            <person name="Larsson T."/>
            <person name="Lv J."/>
            <person name="Arendt D."/>
            <person name="Savage R."/>
            <person name="Osoegawa K."/>
            <person name="de Jong P."/>
            <person name="Lindberg D.R."/>
            <person name="Seaver E.C."/>
            <person name="Weisblat D.A."/>
            <person name="Putnam N.H."/>
            <person name="Grigoriev I.V."/>
            <person name="Rokhsar D.S."/>
        </authorList>
    </citation>
    <scope>NUCLEOTIDE SEQUENCE</scope>
    <source>
        <strain evidence="6">I ESC-2004</strain>
    </source>
</reference>
<dbReference type="HOGENOM" id="CLU_072439_1_1_1"/>
<evidence type="ECO:0000256" key="2">
    <source>
        <dbReference type="ARBA" id="ARBA00022980"/>
    </source>
</evidence>
<dbReference type="FunCoup" id="R7UXX5">
    <property type="interactions" value="421"/>
</dbReference>
<sequence>MFCAALRTAGLRACSCSCRSSALRSVKSFEGRQLSTSLSLLTLDKDAVKEKHRLMVRVTQEKHMDFEATEEFEDNETASQDVVVEHGHQESNFLIPTEDTLEALYHGIPFRLLPVAHIHASSNNTLVLVTDHTGKKQISKSSCGMEGFKHAKKSSALAAQASGLAAGKRALKQGVTAIRATVKGIGQGRLPAMTGLKMAGLDIVSITERTPIYVNATKPRKQKRK</sequence>
<dbReference type="InterPro" id="IPR001971">
    <property type="entry name" value="Ribosomal_uS11"/>
</dbReference>
<dbReference type="Pfam" id="PF00411">
    <property type="entry name" value="Ribosomal_S11"/>
    <property type="match status" value="1"/>
</dbReference>
<dbReference type="GO" id="GO:1990904">
    <property type="term" value="C:ribonucleoprotein complex"/>
    <property type="evidence" value="ECO:0007669"/>
    <property type="project" value="UniProtKB-KW"/>
</dbReference>
<keyword evidence="3" id="KW-0687">Ribonucleoprotein</keyword>
<evidence type="ECO:0000256" key="3">
    <source>
        <dbReference type="ARBA" id="ARBA00023274"/>
    </source>
</evidence>
<comment type="similarity">
    <text evidence="1">Belongs to the universal ribosomal protein uS11 family.</text>
</comment>
<dbReference type="GO" id="GO:0005840">
    <property type="term" value="C:ribosome"/>
    <property type="evidence" value="ECO:0007669"/>
    <property type="project" value="UniProtKB-KW"/>
</dbReference>
<evidence type="ECO:0000313" key="4">
    <source>
        <dbReference type="EMBL" id="ELU08276.1"/>
    </source>
</evidence>
<reference evidence="4 6" key="2">
    <citation type="journal article" date="2013" name="Nature">
        <title>Insights into bilaterian evolution from three spiralian genomes.</title>
        <authorList>
            <person name="Simakov O."/>
            <person name="Marletaz F."/>
            <person name="Cho S.J."/>
            <person name="Edsinger-Gonzales E."/>
            <person name="Havlak P."/>
            <person name="Hellsten U."/>
            <person name="Kuo D.H."/>
            <person name="Larsson T."/>
            <person name="Lv J."/>
            <person name="Arendt D."/>
            <person name="Savage R."/>
            <person name="Osoegawa K."/>
            <person name="de Jong P."/>
            <person name="Grimwood J."/>
            <person name="Chapman J.A."/>
            <person name="Shapiro H."/>
            <person name="Aerts A."/>
            <person name="Otillar R.P."/>
            <person name="Terry A.Y."/>
            <person name="Boore J.L."/>
            <person name="Grigoriev I.V."/>
            <person name="Lindberg D.R."/>
            <person name="Seaver E.C."/>
            <person name="Weisblat D.A."/>
            <person name="Putnam N.H."/>
            <person name="Rokhsar D.S."/>
        </authorList>
    </citation>
    <scope>NUCLEOTIDE SEQUENCE</scope>
    <source>
        <strain evidence="4 6">I ESC-2004</strain>
    </source>
</reference>
<dbReference type="PANTHER" id="PTHR11759">
    <property type="entry name" value="40S RIBOSOMAL PROTEIN S14/30S RIBOSOMAL PROTEIN S11"/>
    <property type="match status" value="1"/>
</dbReference>
<dbReference type="GO" id="GO:0006412">
    <property type="term" value="P:translation"/>
    <property type="evidence" value="ECO:0007669"/>
    <property type="project" value="InterPro"/>
</dbReference>
<accession>R7UXX5</accession>
<proteinExistence type="inferred from homology"/>
<keyword evidence="2" id="KW-0689">Ribosomal protein</keyword>
<dbReference type="Gene3D" id="3.30.420.80">
    <property type="entry name" value="Ribosomal protein S11"/>
    <property type="match status" value="1"/>
</dbReference>
<dbReference type="OrthoDB" id="1654884at2759"/>
<dbReference type="EnsemblMetazoa" id="CapteT220095">
    <property type="protein sequence ID" value="CapteP220095"/>
    <property type="gene ID" value="CapteG220095"/>
</dbReference>
<dbReference type="InterPro" id="IPR036967">
    <property type="entry name" value="Ribosomal_uS11_sf"/>
</dbReference>
<organism evidence="4">
    <name type="scientific">Capitella teleta</name>
    <name type="common">Polychaete worm</name>
    <dbReference type="NCBI Taxonomy" id="283909"/>
    <lineage>
        <taxon>Eukaryota</taxon>
        <taxon>Metazoa</taxon>
        <taxon>Spiralia</taxon>
        <taxon>Lophotrochozoa</taxon>
        <taxon>Annelida</taxon>
        <taxon>Polychaeta</taxon>
        <taxon>Sedentaria</taxon>
        <taxon>Scolecida</taxon>
        <taxon>Capitellidae</taxon>
        <taxon>Capitella</taxon>
    </lineage>
</organism>
<dbReference type="GO" id="GO:0003735">
    <property type="term" value="F:structural constituent of ribosome"/>
    <property type="evidence" value="ECO:0007669"/>
    <property type="project" value="InterPro"/>
</dbReference>
<dbReference type="STRING" id="283909.R7UXX5"/>
<dbReference type="AlphaFoldDB" id="R7UXX5"/>
<dbReference type="EMBL" id="KB299181">
    <property type="protein sequence ID" value="ELU08276.1"/>
    <property type="molecule type" value="Genomic_DNA"/>
</dbReference>
<dbReference type="Proteomes" id="UP000014760">
    <property type="component" value="Unassembled WGS sequence"/>
</dbReference>
<dbReference type="OMA" id="QFDGVAY"/>
<dbReference type="EMBL" id="AMQN01006811">
    <property type="status" value="NOT_ANNOTATED_CDS"/>
    <property type="molecule type" value="Genomic_DNA"/>
</dbReference>
<evidence type="ECO:0008006" key="7">
    <source>
        <dbReference type="Google" id="ProtNLM"/>
    </source>
</evidence>
<evidence type="ECO:0000313" key="5">
    <source>
        <dbReference type="EnsemblMetazoa" id="CapteP220095"/>
    </source>
</evidence>
<protein>
    <recommendedName>
        <fullName evidence="7">Ribosomal protein S11</fullName>
    </recommendedName>
</protein>
<gene>
    <name evidence="4" type="ORF">CAPTEDRAFT_220095</name>
</gene>
<evidence type="ECO:0000313" key="6">
    <source>
        <dbReference type="Proteomes" id="UP000014760"/>
    </source>
</evidence>
<keyword evidence="6" id="KW-1185">Reference proteome</keyword>
<reference evidence="5" key="3">
    <citation type="submission" date="2015-06" db="UniProtKB">
        <authorList>
            <consortium name="EnsemblMetazoa"/>
        </authorList>
    </citation>
    <scope>IDENTIFICATION</scope>
</reference>
<name>R7UXX5_CAPTE</name>
<dbReference type="SUPFAM" id="SSF53137">
    <property type="entry name" value="Translational machinery components"/>
    <property type="match status" value="1"/>
</dbReference>
<dbReference type="HAMAP" id="MF_01310">
    <property type="entry name" value="Ribosomal_uS11"/>
    <property type="match status" value="1"/>
</dbReference>
<evidence type="ECO:0000256" key="1">
    <source>
        <dbReference type="ARBA" id="ARBA00006194"/>
    </source>
</evidence>